<sequence length="65" mass="7512">MSEKNHLEEFVQERGSDLTPRLASKFKDSLDKSLTHEEITMELLAEINDIFNDRLKELFSATEGN</sequence>
<dbReference type="EMBL" id="WJKJ01000043">
    <property type="protein sequence ID" value="MBD3363858.1"/>
    <property type="molecule type" value="Genomic_DNA"/>
</dbReference>
<name>A0A9D5K7P5_UNCW3</name>
<dbReference type="AlphaFoldDB" id="A0A9D5K7P5"/>
<proteinExistence type="predicted"/>
<organism evidence="1 2">
    <name type="scientific">candidate division WOR-3 bacterium</name>
    <dbReference type="NCBI Taxonomy" id="2052148"/>
    <lineage>
        <taxon>Bacteria</taxon>
        <taxon>Bacteria division WOR-3</taxon>
    </lineage>
</organism>
<dbReference type="Proteomes" id="UP000630660">
    <property type="component" value="Unassembled WGS sequence"/>
</dbReference>
<reference evidence="1" key="1">
    <citation type="submission" date="2019-11" db="EMBL/GenBank/DDBJ databases">
        <title>Microbial mats filling the niche in hypersaline microbial mats.</title>
        <authorList>
            <person name="Wong H.L."/>
            <person name="Macleod F.I."/>
            <person name="White R.A. III"/>
            <person name="Burns B.P."/>
        </authorList>
    </citation>
    <scope>NUCLEOTIDE SEQUENCE</scope>
    <source>
        <strain evidence="1">Bin_327</strain>
    </source>
</reference>
<evidence type="ECO:0000313" key="1">
    <source>
        <dbReference type="EMBL" id="MBD3363858.1"/>
    </source>
</evidence>
<comment type="caution">
    <text evidence="1">The sequence shown here is derived from an EMBL/GenBank/DDBJ whole genome shotgun (WGS) entry which is preliminary data.</text>
</comment>
<evidence type="ECO:0000313" key="2">
    <source>
        <dbReference type="Proteomes" id="UP000630660"/>
    </source>
</evidence>
<gene>
    <name evidence="1" type="ORF">GF359_01435</name>
</gene>
<accession>A0A9D5K7P5</accession>
<protein>
    <submittedName>
        <fullName evidence="1">Uncharacterized protein</fullName>
    </submittedName>
</protein>